<dbReference type="Pfam" id="PF07690">
    <property type="entry name" value="MFS_1"/>
    <property type="match status" value="1"/>
</dbReference>
<comment type="similarity">
    <text evidence="2">Belongs to the major facilitator superfamily. Bcr/CmlA family.</text>
</comment>
<feature type="transmembrane region" description="Helical" evidence="8">
    <location>
        <begin position="152"/>
        <end position="172"/>
    </location>
</feature>
<comment type="caution">
    <text evidence="10">The sequence shown here is derived from an EMBL/GenBank/DDBJ whole genome shotgun (WGS) entry which is preliminary data.</text>
</comment>
<evidence type="ECO:0000256" key="8">
    <source>
        <dbReference type="SAM" id="Phobius"/>
    </source>
</evidence>
<dbReference type="PANTHER" id="PTHR43124:SF3">
    <property type="entry name" value="CHLORAMPHENICOL EFFLUX PUMP RV0191"/>
    <property type="match status" value="1"/>
</dbReference>
<evidence type="ECO:0000313" key="11">
    <source>
        <dbReference type="Proteomes" id="UP001601948"/>
    </source>
</evidence>
<name>A0ABW6R263_9NOCA</name>
<feature type="transmembrane region" description="Helical" evidence="8">
    <location>
        <begin position="384"/>
        <end position="402"/>
    </location>
</feature>
<keyword evidence="11" id="KW-1185">Reference proteome</keyword>
<organism evidence="10 11">
    <name type="scientific">Nocardia suismassiliense</name>
    <dbReference type="NCBI Taxonomy" id="2077092"/>
    <lineage>
        <taxon>Bacteria</taxon>
        <taxon>Bacillati</taxon>
        <taxon>Actinomycetota</taxon>
        <taxon>Actinomycetes</taxon>
        <taxon>Mycobacteriales</taxon>
        <taxon>Nocardiaceae</taxon>
        <taxon>Nocardia</taxon>
    </lineage>
</organism>
<sequence length="421" mass="42471">MTTPPAATQDGRTVPMPGGQRVRLLAVLAGLSGAAPLATDMYVPGLPDLAVSLGTDASGAQMSLTGFLTGIIVGQLILGPVSDAVGRRSVLLWGTALFTVLSLACAVAPTIAVLDAARFGQGLSGAAGIVVARAVVADLFADQDLAVMFSRLGAITAAAPVLAPLAGGALLLVFPWRAVFVVLALLGGVLILGVWRWVPESHPPRARLSGGVAAGLRATAGLATRRAIVGPVLTLSFGGAAVFTYIAGTTFVFQDIYRLTPAAASLVYGVNAVGNMAGSLGFGYLVHRWSAETLLILASASALTGAALLTLLTVTAASSLAVTWLCLLFSLTAFGVFFPAVVTVAQQRGRAAPGATSALLGGGQFLFGAAASPLVGLFSTRSATPMATIMTIFLALATIAAIDTAVHRSSPTIVNLSHGES</sequence>
<dbReference type="RefSeq" id="WP_387723052.1">
    <property type="nucleotide sequence ID" value="NZ_JBIAPI010000009.1"/>
</dbReference>
<dbReference type="Proteomes" id="UP001601948">
    <property type="component" value="Unassembled WGS sequence"/>
</dbReference>
<feature type="transmembrane region" description="Helical" evidence="8">
    <location>
        <begin position="357"/>
        <end position="378"/>
    </location>
</feature>
<feature type="domain" description="Major facilitator superfamily (MFS) profile" evidence="9">
    <location>
        <begin position="22"/>
        <end position="412"/>
    </location>
</feature>
<dbReference type="Gene3D" id="1.20.1720.10">
    <property type="entry name" value="Multidrug resistance protein D"/>
    <property type="match status" value="1"/>
</dbReference>
<dbReference type="InterPro" id="IPR005829">
    <property type="entry name" value="Sugar_transporter_CS"/>
</dbReference>
<dbReference type="PROSITE" id="PS50850">
    <property type="entry name" value="MFS"/>
    <property type="match status" value="1"/>
</dbReference>
<evidence type="ECO:0000256" key="7">
    <source>
        <dbReference type="ARBA" id="ARBA00023136"/>
    </source>
</evidence>
<evidence type="ECO:0000259" key="9">
    <source>
        <dbReference type="PROSITE" id="PS50850"/>
    </source>
</evidence>
<dbReference type="PROSITE" id="PS00216">
    <property type="entry name" value="SUGAR_TRANSPORT_1"/>
    <property type="match status" value="1"/>
</dbReference>
<evidence type="ECO:0000256" key="2">
    <source>
        <dbReference type="ARBA" id="ARBA00006236"/>
    </source>
</evidence>
<feature type="transmembrane region" description="Helical" evidence="8">
    <location>
        <begin position="293"/>
        <end position="316"/>
    </location>
</feature>
<evidence type="ECO:0000256" key="1">
    <source>
        <dbReference type="ARBA" id="ARBA00004651"/>
    </source>
</evidence>
<evidence type="ECO:0000256" key="5">
    <source>
        <dbReference type="ARBA" id="ARBA00022692"/>
    </source>
</evidence>
<dbReference type="InterPro" id="IPR011701">
    <property type="entry name" value="MFS"/>
</dbReference>
<feature type="transmembrane region" description="Helical" evidence="8">
    <location>
        <begin position="227"/>
        <end position="246"/>
    </location>
</feature>
<dbReference type="InterPro" id="IPR036259">
    <property type="entry name" value="MFS_trans_sf"/>
</dbReference>
<dbReference type="InterPro" id="IPR050189">
    <property type="entry name" value="MFS_Efflux_Transporters"/>
</dbReference>
<dbReference type="PANTHER" id="PTHR43124">
    <property type="entry name" value="PURINE EFFLUX PUMP PBUE"/>
    <property type="match status" value="1"/>
</dbReference>
<feature type="transmembrane region" description="Helical" evidence="8">
    <location>
        <begin position="59"/>
        <end position="78"/>
    </location>
</feature>
<keyword evidence="3" id="KW-0813">Transport</keyword>
<feature type="transmembrane region" description="Helical" evidence="8">
    <location>
        <begin position="178"/>
        <end position="198"/>
    </location>
</feature>
<keyword evidence="6 8" id="KW-1133">Transmembrane helix</keyword>
<feature type="transmembrane region" description="Helical" evidence="8">
    <location>
        <begin position="22"/>
        <end position="39"/>
    </location>
</feature>
<keyword evidence="5 8" id="KW-0812">Transmembrane</keyword>
<comment type="subcellular location">
    <subcellularLocation>
        <location evidence="1">Cell membrane</location>
        <topology evidence="1">Multi-pass membrane protein</topology>
    </subcellularLocation>
</comment>
<feature type="transmembrane region" description="Helical" evidence="8">
    <location>
        <begin position="322"/>
        <end position="345"/>
    </location>
</feature>
<evidence type="ECO:0000256" key="4">
    <source>
        <dbReference type="ARBA" id="ARBA00022475"/>
    </source>
</evidence>
<feature type="transmembrane region" description="Helical" evidence="8">
    <location>
        <begin position="90"/>
        <end position="113"/>
    </location>
</feature>
<accession>A0ABW6R263</accession>
<gene>
    <name evidence="10" type="ORF">ACFYV7_30660</name>
</gene>
<feature type="transmembrane region" description="Helical" evidence="8">
    <location>
        <begin position="266"/>
        <end position="286"/>
    </location>
</feature>
<evidence type="ECO:0000313" key="10">
    <source>
        <dbReference type="EMBL" id="MFF3227194.1"/>
    </source>
</evidence>
<reference evidence="10 11" key="1">
    <citation type="submission" date="2024-10" db="EMBL/GenBank/DDBJ databases">
        <title>The Natural Products Discovery Center: Release of the First 8490 Sequenced Strains for Exploring Actinobacteria Biosynthetic Diversity.</title>
        <authorList>
            <person name="Kalkreuter E."/>
            <person name="Kautsar S.A."/>
            <person name="Yang D."/>
            <person name="Bader C.D."/>
            <person name="Teijaro C.N."/>
            <person name="Fluegel L."/>
            <person name="Davis C.M."/>
            <person name="Simpson J.R."/>
            <person name="Lauterbach L."/>
            <person name="Steele A.D."/>
            <person name="Gui C."/>
            <person name="Meng S."/>
            <person name="Li G."/>
            <person name="Viehrig K."/>
            <person name="Ye F."/>
            <person name="Su P."/>
            <person name="Kiefer A.F."/>
            <person name="Nichols A."/>
            <person name="Cepeda A.J."/>
            <person name="Yan W."/>
            <person name="Fan B."/>
            <person name="Jiang Y."/>
            <person name="Adhikari A."/>
            <person name="Zheng C.-J."/>
            <person name="Schuster L."/>
            <person name="Cowan T.M."/>
            <person name="Smanski M.J."/>
            <person name="Chevrette M.G."/>
            <person name="De Carvalho L.P.S."/>
            <person name="Shen B."/>
        </authorList>
    </citation>
    <scope>NUCLEOTIDE SEQUENCE [LARGE SCALE GENOMIC DNA]</scope>
    <source>
        <strain evidence="10 11">NPDC003040</strain>
    </source>
</reference>
<dbReference type="InterPro" id="IPR004812">
    <property type="entry name" value="Efflux_drug-R_Bcr/CmlA"/>
</dbReference>
<evidence type="ECO:0000256" key="3">
    <source>
        <dbReference type="ARBA" id="ARBA00022448"/>
    </source>
</evidence>
<dbReference type="SUPFAM" id="SSF103473">
    <property type="entry name" value="MFS general substrate transporter"/>
    <property type="match status" value="1"/>
</dbReference>
<dbReference type="NCBIfam" id="TIGR00710">
    <property type="entry name" value="efflux_Bcr_CflA"/>
    <property type="match status" value="1"/>
</dbReference>
<dbReference type="EMBL" id="JBIAPI010000009">
    <property type="protein sequence ID" value="MFF3227194.1"/>
    <property type="molecule type" value="Genomic_DNA"/>
</dbReference>
<dbReference type="CDD" id="cd17320">
    <property type="entry name" value="MFS_MdfA_MDR_like"/>
    <property type="match status" value="1"/>
</dbReference>
<keyword evidence="4" id="KW-1003">Cell membrane</keyword>
<feature type="transmembrane region" description="Helical" evidence="8">
    <location>
        <begin position="119"/>
        <end position="140"/>
    </location>
</feature>
<dbReference type="InterPro" id="IPR020846">
    <property type="entry name" value="MFS_dom"/>
</dbReference>
<protein>
    <submittedName>
        <fullName evidence="10">Multidrug effflux MFS transporter</fullName>
    </submittedName>
</protein>
<evidence type="ECO:0000256" key="6">
    <source>
        <dbReference type="ARBA" id="ARBA00022989"/>
    </source>
</evidence>
<proteinExistence type="inferred from homology"/>
<keyword evidence="7 8" id="KW-0472">Membrane</keyword>